<dbReference type="EMBL" id="CDMY01000290">
    <property type="protein sequence ID" value="CEL99856.1"/>
    <property type="molecule type" value="Genomic_DNA"/>
</dbReference>
<feature type="compositionally biased region" description="Basic and acidic residues" evidence="1">
    <location>
        <begin position="50"/>
        <end position="62"/>
    </location>
</feature>
<dbReference type="Proteomes" id="UP000041254">
    <property type="component" value="Unassembled WGS sequence"/>
</dbReference>
<name>A0A0G4EQX9_VITBC</name>
<protein>
    <recommendedName>
        <fullName evidence="4">DUF1350 domain-containing protein</fullName>
    </recommendedName>
</protein>
<dbReference type="InParanoid" id="A0A0G4EQX9"/>
<organism evidence="2 3">
    <name type="scientific">Vitrella brassicaformis (strain CCMP3155)</name>
    <dbReference type="NCBI Taxonomy" id="1169540"/>
    <lineage>
        <taxon>Eukaryota</taxon>
        <taxon>Sar</taxon>
        <taxon>Alveolata</taxon>
        <taxon>Colpodellida</taxon>
        <taxon>Vitrellaceae</taxon>
        <taxon>Vitrella</taxon>
    </lineage>
</organism>
<dbReference type="OMA" id="DTICESE"/>
<dbReference type="OrthoDB" id="3980at2759"/>
<dbReference type="Pfam" id="PF07082">
    <property type="entry name" value="DUF1350"/>
    <property type="match status" value="1"/>
</dbReference>
<gene>
    <name evidence="2" type="ORF">Vbra_22495</name>
</gene>
<dbReference type="ESTHER" id="vitbc-a0a0g4eqx9">
    <property type="family name" value="Duf_1350"/>
</dbReference>
<dbReference type="VEuPathDB" id="CryptoDB:Vbra_22495"/>
<dbReference type="InterPro" id="IPR029058">
    <property type="entry name" value="AB_hydrolase_fold"/>
</dbReference>
<dbReference type="InterPro" id="IPR010765">
    <property type="entry name" value="DUF1350"/>
</dbReference>
<accession>A0A0G4EQX9</accession>
<keyword evidence="3" id="KW-1185">Reference proteome</keyword>
<proteinExistence type="predicted"/>
<sequence length="451" mass="47330">MAAAFIGPVGVHQTAHSLSPCQRLRITNKAPGRQLIPIRASSSSPGDGEYSSRDWDSIRGGDDGTASSPRRGIMSSVGDTDVIVTKSKSGADVFMPPMPSTVAPTAVIHFIGGTLVGSAPRAAYGPLLEGLCRLTGAVIVATPLPLATFDHLRACVEASLQFSETVREDLGMTESSVPIIGIGHSLGSKVLMLLGALPADSKERLSLITPSSNIFLAFNNYGASQSIPFYSQLRSAGQQLGGLGPYGDVLGELLGGGLQSLDDSYGGRLGRLGRSFLREMGVGGPQADNMISNLPSALANLPEEFTPDPASTWRILESSYGVERNAVIKFTRDGIDESDRLAGLLVSKMDPKGGSTDFITLPGTHTTPNDSSAQQQTGSLAVTTSAATAGQYGGPPAYDGGPYKAGASEPELEKLTWEMAGILRRFIKMNKDRREVSQGGDSTEENEENEG</sequence>
<dbReference type="STRING" id="1169540.A0A0G4EQX9"/>
<evidence type="ECO:0000256" key="1">
    <source>
        <dbReference type="SAM" id="MobiDB-lite"/>
    </source>
</evidence>
<feature type="region of interest" description="Disordered" evidence="1">
    <location>
        <begin position="32"/>
        <end position="72"/>
    </location>
</feature>
<dbReference type="PANTHER" id="PTHR34127">
    <property type="entry name" value="OS04G0405600 PROTEIN"/>
    <property type="match status" value="1"/>
</dbReference>
<feature type="region of interest" description="Disordered" evidence="1">
    <location>
        <begin position="429"/>
        <end position="451"/>
    </location>
</feature>
<dbReference type="PANTHER" id="PTHR34127:SF1">
    <property type="entry name" value="OS04G0405600 PROTEIN"/>
    <property type="match status" value="1"/>
</dbReference>
<feature type="compositionally biased region" description="Acidic residues" evidence="1">
    <location>
        <begin position="442"/>
        <end position="451"/>
    </location>
</feature>
<evidence type="ECO:0000313" key="2">
    <source>
        <dbReference type="EMBL" id="CEL99856.1"/>
    </source>
</evidence>
<dbReference type="PhylomeDB" id="A0A0G4EQX9"/>
<evidence type="ECO:0000313" key="3">
    <source>
        <dbReference type="Proteomes" id="UP000041254"/>
    </source>
</evidence>
<dbReference type="SUPFAM" id="SSF53474">
    <property type="entry name" value="alpha/beta-Hydrolases"/>
    <property type="match status" value="1"/>
</dbReference>
<dbReference type="AlphaFoldDB" id="A0A0G4EQX9"/>
<evidence type="ECO:0008006" key="4">
    <source>
        <dbReference type="Google" id="ProtNLM"/>
    </source>
</evidence>
<reference evidence="2 3" key="1">
    <citation type="submission" date="2014-11" db="EMBL/GenBank/DDBJ databases">
        <authorList>
            <person name="Zhu J."/>
            <person name="Qi W."/>
            <person name="Song R."/>
        </authorList>
    </citation>
    <scope>NUCLEOTIDE SEQUENCE [LARGE SCALE GENOMIC DNA]</scope>
</reference>